<dbReference type="GO" id="GO:0019290">
    <property type="term" value="P:siderophore biosynthetic process"/>
    <property type="evidence" value="ECO:0007669"/>
    <property type="project" value="InterPro"/>
</dbReference>
<dbReference type="Pfam" id="PF06276">
    <property type="entry name" value="FhuF"/>
    <property type="match status" value="1"/>
</dbReference>
<proteinExistence type="inferred from homology"/>
<feature type="domain" description="Aerobactin siderophore biosynthesis IucA/IucC N-terminal" evidence="3">
    <location>
        <begin position="136"/>
        <end position="370"/>
    </location>
</feature>
<dbReference type="AlphaFoldDB" id="A0A0B6ALU2"/>
<dbReference type="RefSeq" id="WP_034649326.1">
    <property type="nucleotide sequence ID" value="NZ_BCVB01000001.1"/>
</dbReference>
<dbReference type="GeneID" id="93644462"/>
<dbReference type="GO" id="GO:0016881">
    <property type="term" value="F:acid-amino acid ligase activity"/>
    <property type="evidence" value="ECO:0007669"/>
    <property type="project" value="UniProtKB-ARBA"/>
</dbReference>
<dbReference type="InterPro" id="IPR022770">
    <property type="entry name" value="IucA/IucC-like_C"/>
</dbReference>
<dbReference type="Proteomes" id="UP000031829">
    <property type="component" value="Chromosome"/>
</dbReference>
<dbReference type="InterPro" id="IPR007310">
    <property type="entry name" value="Aerobactin_biosyn_IucA/IucC_N"/>
</dbReference>
<comment type="pathway">
    <text evidence="1">Siderophore biosynthesis.</text>
</comment>
<comment type="similarity">
    <text evidence="2">Belongs to the IucA/IucC family.</text>
</comment>
<evidence type="ECO:0000313" key="5">
    <source>
        <dbReference type="EMBL" id="AJI21583.1"/>
    </source>
</evidence>
<dbReference type="KEGG" id="bmeg:BG04_985"/>
<evidence type="ECO:0000259" key="3">
    <source>
        <dbReference type="Pfam" id="PF04183"/>
    </source>
</evidence>
<dbReference type="HOGENOM" id="CLU_018283_0_0_9"/>
<evidence type="ECO:0000256" key="1">
    <source>
        <dbReference type="ARBA" id="ARBA00004924"/>
    </source>
</evidence>
<dbReference type="PANTHER" id="PTHR34384:SF5">
    <property type="entry name" value="L-2,3-DIAMINOPROPANOATE--CITRATE LIGASE"/>
    <property type="match status" value="1"/>
</dbReference>
<accession>A0A0B6ALU2</accession>
<dbReference type="Pfam" id="PF04183">
    <property type="entry name" value="IucA_IucC"/>
    <property type="match status" value="1"/>
</dbReference>
<evidence type="ECO:0000259" key="4">
    <source>
        <dbReference type="Pfam" id="PF06276"/>
    </source>
</evidence>
<sequence>MNAQLSANFITMQNIINCYIRETGKGVWQSVSEMKSEETLVLRLEKQPVTLYFPVKYRSATGRHLFFPVFYYRIQKEELKELDVVTLLAFLLKEVTDHLLQVNELIVRVLLSYENMKLFIEKRQKELETCYKWDKTFLESEQSLLIGHQLHPTPKSRQGILPEEEEVFGPEVNGKFQLHYFRAHKSLVAEQSAESQTASQLIKEQLKKDKKVSEEFIQSYCQADDYSLIPMHPLQARYLLGKEEVCEWIQKGRLAYLGPHGQPFYPTSSVRTVYSEDADVMYKFSIPVKITNSLRVNKRKELSRGVEVSRLLQEGLQAELQENHPAFQVIEDPAYITIGKKEFGFEVMIRSNPFQGEQGNRTTLLASLCQDHVFGKASQIENIINHIVSSENSTNEDISKRWFKRYLDVSFHPMMWLYTQKGIALEAHQQNSVIKLDENGYPSVFYYRDNQGYYFMKSKEQELRKLLPSLNGESDTVCDDAVAEERFRYYVFFNHILGLVNAFGAAGLVQESDLLLILRQEIERYKEKDHTGLVSSMLEEKVLPCKANFLTRVHDMDELVGSLETQSVYVNVENPLYESAGVRV</sequence>
<organism evidence="5 6">
    <name type="scientific">Priestia megaterium (strain ATCC 14581 / DSM 32 / CCUG 1817 / JCM 2506 / NBRC 15308 / NCIMB 9376 / NCTC 10342 / NRRL B-14308 / VKM B-512 / Ford 19)</name>
    <name type="common">Bacillus megaterium</name>
    <dbReference type="NCBI Taxonomy" id="1348623"/>
    <lineage>
        <taxon>Bacteria</taxon>
        <taxon>Bacillati</taxon>
        <taxon>Bacillota</taxon>
        <taxon>Bacilli</taxon>
        <taxon>Bacillales</taxon>
        <taxon>Bacillaceae</taxon>
        <taxon>Priestia</taxon>
    </lineage>
</organism>
<feature type="domain" description="Aerobactin siderophore biosynthesis IucA/IucC-like C-terminal" evidence="4">
    <location>
        <begin position="401"/>
        <end position="559"/>
    </location>
</feature>
<protein>
    <submittedName>
        <fullName evidence="5">IucA / IucC family protein</fullName>
    </submittedName>
</protein>
<gene>
    <name evidence="5" type="ORF">BG04_985</name>
</gene>
<dbReference type="PANTHER" id="PTHR34384">
    <property type="entry name" value="L-2,3-DIAMINOPROPANOATE--CITRATE LIGASE"/>
    <property type="match status" value="1"/>
</dbReference>
<evidence type="ECO:0000256" key="2">
    <source>
        <dbReference type="ARBA" id="ARBA00007832"/>
    </source>
</evidence>
<dbReference type="InterPro" id="IPR037455">
    <property type="entry name" value="LucA/IucC-like"/>
</dbReference>
<reference evidence="5 6" key="1">
    <citation type="journal article" date="2015" name="Genome Announc.">
        <title>Complete genome sequences for 35 biothreat assay-relevant bacillus species.</title>
        <authorList>
            <person name="Johnson S.L."/>
            <person name="Daligault H.E."/>
            <person name="Davenport K.W."/>
            <person name="Jaissle J."/>
            <person name="Frey K.G."/>
            <person name="Ladner J.T."/>
            <person name="Broomall S.M."/>
            <person name="Bishop-Lilly K.A."/>
            <person name="Bruce D.C."/>
            <person name="Gibbons H.S."/>
            <person name="Coyne S.R."/>
            <person name="Lo C.C."/>
            <person name="Meincke L."/>
            <person name="Munk A.C."/>
            <person name="Koroleva G.I."/>
            <person name="Rosenzweig C.N."/>
            <person name="Palacios G.F."/>
            <person name="Redden C.L."/>
            <person name="Minogue T.D."/>
            <person name="Chain P.S."/>
        </authorList>
    </citation>
    <scope>NUCLEOTIDE SEQUENCE [LARGE SCALE GENOMIC DNA]</scope>
    <source>
        <strain evidence="6">ATCC 14581 / DSM 32 / JCM 2506 / NBRC 15308 / NCIMB 9376 / NCTC 10342 / NRRL B-14308 / VKM B-512</strain>
    </source>
</reference>
<dbReference type="EMBL" id="CP009920">
    <property type="protein sequence ID" value="AJI21583.1"/>
    <property type="molecule type" value="Genomic_DNA"/>
</dbReference>
<name>A0A0B6ALU2_PRIM2</name>
<evidence type="ECO:0000313" key="6">
    <source>
        <dbReference type="Proteomes" id="UP000031829"/>
    </source>
</evidence>
<dbReference type="Gene3D" id="1.10.510.40">
    <property type="match status" value="1"/>
</dbReference>